<evidence type="ECO:0000313" key="8">
    <source>
        <dbReference type="Proteomes" id="UP000076038"/>
    </source>
</evidence>
<dbReference type="FunFam" id="3.40.640.10:FF:000024">
    <property type="entry name" value="Kynurenine--oxoglutarate transaminase 3"/>
    <property type="match status" value="1"/>
</dbReference>
<dbReference type="InterPro" id="IPR004839">
    <property type="entry name" value="Aminotransferase_I/II_large"/>
</dbReference>
<evidence type="ECO:0000256" key="2">
    <source>
        <dbReference type="ARBA" id="ARBA00007441"/>
    </source>
</evidence>
<keyword evidence="5" id="KW-0663">Pyridoxal phosphate</keyword>
<dbReference type="InterPro" id="IPR015424">
    <property type="entry name" value="PyrdxlP-dep_Trfase"/>
</dbReference>
<accession>A0A143QN54</accession>
<dbReference type="CDD" id="cd00609">
    <property type="entry name" value="AAT_like"/>
    <property type="match status" value="1"/>
</dbReference>
<comment type="cofactor">
    <cofactor evidence="1">
        <name>pyridoxal 5'-phosphate</name>
        <dbReference type="ChEBI" id="CHEBI:597326"/>
    </cofactor>
</comment>
<evidence type="ECO:0000313" key="7">
    <source>
        <dbReference type="EMBL" id="AMY23912.1"/>
    </source>
</evidence>
<dbReference type="InterPro" id="IPR051326">
    <property type="entry name" value="Kynurenine-oxoglutarate_AT"/>
</dbReference>
<organism evidence="7 8">
    <name type="scientific">Rhodococcoides fascians</name>
    <name type="common">Rhodococcus fascians</name>
    <dbReference type="NCBI Taxonomy" id="1828"/>
    <lineage>
        <taxon>Bacteria</taxon>
        <taxon>Bacillati</taxon>
        <taxon>Actinomycetota</taxon>
        <taxon>Actinomycetes</taxon>
        <taxon>Mycobacteriales</taxon>
        <taxon>Nocardiaceae</taxon>
        <taxon>Rhodococcoides</taxon>
    </lineage>
</organism>
<name>A0A143QN54_RHOFA</name>
<keyword evidence="4 7" id="KW-0808">Transferase</keyword>
<dbReference type="KEGG" id="rhs:A3Q41_02617"/>
<dbReference type="EMBL" id="CP015220">
    <property type="protein sequence ID" value="AMY23912.1"/>
    <property type="molecule type" value="Genomic_DNA"/>
</dbReference>
<dbReference type="InterPro" id="IPR015421">
    <property type="entry name" value="PyrdxlP-dep_Trfase_major"/>
</dbReference>
<dbReference type="AlphaFoldDB" id="A0A143QN54"/>
<dbReference type="GO" id="GO:0016212">
    <property type="term" value="F:kynurenine-oxoglutarate transaminase activity"/>
    <property type="evidence" value="ECO:0007669"/>
    <property type="project" value="TreeGrafter"/>
</dbReference>
<evidence type="ECO:0000256" key="1">
    <source>
        <dbReference type="ARBA" id="ARBA00001933"/>
    </source>
</evidence>
<keyword evidence="3 7" id="KW-0032">Aminotransferase</keyword>
<dbReference type="Pfam" id="PF00155">
    <property type="entry name" value="Aminotran_1_2"/>
    <property type="match status" value="1"/>
</dbReference>
<evidence type="ECO:0000259" key="6">
    <source>
        <dbReference type="Pfam" id="PF00155"/>
    </source>
</evidence>
<dbReference type="PANTHER" id="PTHR43807:SF20">
    <property type="entry name" value="FI04487P"/>
    <property type="match status" value="1"/>
</dbReference>
<sequence length="387" mass="41410">MLPSRTVTRLRPFASTIFAEMTALAVAKNAVNLGQGFPDTDGPSAMLEAARDAIANGLNQYSPGPGMPVLRAAISDDRLARFGLRYDPDSQVLVTVGATEAISATLLGLIEAGDDVLLIEPFYDSYAAAVALAGATRTAVPLVTDGNGWTVDTDALERAVSPRTRMLIVNSPHNPTGTVFDRETMIRISEIAIAHDLLVLTDEVYEHLIFDDGVHTPIATLPGMFERTVTVSSAAKTFNATGWKTGWALGPKELIDAVRAAKQFMSFVGGTPFQPAVAYALGHEQAWIAAMRDGLQHKRDTLSAALTEAGADVKHSAGTYFVCADIAPIGRGDAYEFCRTLPDLVGVAAVPVTAFVDEPAPWKSLVRFAFCKQDHVLADAAERLRRL</sequence>
<dbReference type="GO" id="GO:0009016">
    <property type="term" value="F:succinyldiaminopimelate transaminase activity"/>
    <property type="evidence" value="ECO:0007669"/>
    <property type="project" value="UniProtKB-EC"/>
</dbReference>
<dbReference type="Gene3D" id="3.40.640.10">
    <property type="entry name" value="Type I PLP-dependent aspartate aminotransferase-like (Major domain)"/>
    <property type="match status" value="1"/>
</dbReference>
<dbReference type="EC" id="2.6.1.17" evidence="7"/>
<protein>
    <submittedName>
        <fullName evidence="7">Putative N-succinyldiaminopimelate aminotransferase DapC</fullName>
        <ecNumber evidence="7">2.6.1.17</ecNumber>
    </submittedName>
</protein>
<dbReference type="NCBIfam" id="NF005855">
    <property type="entry name" value="PRK07777.1"/>
    <property type="match status" value="1"/>
</dbReference>
<evidence type="ECO:0000256" key="3">
    <source>
        <dbReference type="ARBA" id="ARBA00022576"/>
    </source>
</evidence>
<dbReference type="GO" id="GO:0030170">
    <property type="term" value="F:pyridoxal phosphate binding"/>
    <property type="evidence" value="ECO:0007669"/>
    <property type="project" value="InterPro"/>
</dbReference>
<dbReference type="Proteomes" id="UP000076038">
    <property type="component" value="Chromosome"/>
</dbReference>
<dbReference type="Gene3D" id="3.90.1150.10">
    <property type="entry name" value="Aspartate Aminotransferase, domain 1"/>
    <property type="match status" value="1"/>
</dbReference>
<dbReference type="GO" id="GO:0005737">
    <property type="term" value="C:cytoplasm"/>
    <property type="evidence" value="ECO:0007669"/>
    <property type="project" value="TreeGrafter"/>
</dbReference>
<dbReference type="InterPro" id="IPR015422">
    <property type="entry name" value="PyrdxlP-dep_Trfase_small"/>
</dbReference>
<dbReference type="SUPFAM" id="SSF53383">
    <property type="entry name" value="PLP-dependent transferases"/>
    <property type="match status" value="1"/>
</dbReference>
<evidence type="ECO:0000256" key="5">
    <source>
        <dbReference type="ARBA" id="ARBA00022898"/>
    </source>
</evidence>
<reference evidence="8" key="2">
    <citation type="submission" date="2016-04" db="EMBL/GenBank/DDBJ databases">
        <title>Complete Genome and Plasmid Sequences for Rhodococcus fascians D188 and Draft Sequences for Rhodococcus spp. Isolates PBTS 1 and PBTS 2.</title>
        <authorList>
            <person name="Stamer R."/>
            <person name="Vereecke D."/>
            <person name="Zhang Y."/>
            <person name="Schilkey F."/>
            <person name="Devitt N."/>
            <person name="Randall J."/>
        </authorList>
    </citation>
    <scope>NUCLEOTIDE SEQUENCE [LARGE SCALE GENOMIC DNA]</scope>
    <source>
        <strain evidence="8">PBTS2</strain>
    </source>
</reference>
<dbReference type="PANTHER" id="PTHR43807">
    <property type="entry name" value="FI04487P"/>
    <property type="match status" value="1"/>
</dbReference>
<comment type="similarity">
    <text evidence="2">Belongs to the class-I pyridoxal-phosphate-dependent aminotransferase family.</text>
</comment>
<feature type="domain" description="Aminotransferase class I/classII large" evidence="6">
    <location>
        <begin position="29"/>
        <end position="383"/>
    </location>
</feature>
<proteinExistence type="inferred from homology"/>
<keyword evidence="8" id="KW-1185">Reference proteome</keyword>
<reference evidence="7 8" key="1">
    <citation type="journal article" date="2016" name="Genome Announc.">
        <title>Complete Genome and Plasmid Sequences for Rhodococcus fascians D188 and Draft Sequences for Rhodococcus Isolates PBTS 1 and PBTS 2.</title>
        <authorList>
            <person name="Stamler R.A."/>
            <person name="Vereecke D."/>
            <person name="Zhang Y."/>
            <person name="Schilkey F."/>
            <person name="Devitt N."/>
            <person name="Randall J.J."/>
        </authorList>
    </citation>
    <scope>NUCLEOTIDE SEQUENCE [LARGE SCALE GENOMIC DNA]</scope>
    <source>
        <strain evidence="7 8">PBTS2</strain>
    </source>
</reference>
<evidence type="ECO:0000256" key="4">
    <source>
        <dbReference type="ARBA" id="ARBA00022679"/>
    </source>
</evidence>
<gene>
    <name evidence="7" type="primary">dapC</name>
    <name evidence="7" type="ORF">A3Q41_02617</name>
</gene>
<dbReference type="PATRIC" id="fig|1653479.3.peg.2646"/>